<evidence type="ECO:0000313" key="2">
    <source>
        <dbReference type="Proteomes" id="UP000046392"/>
    </source>
</evidence>
<proteinExistence type="predicted"/>
<dbReference type="WBParaSite" id="SPAL_0001650300.1">
    <property type="protein sequence ID" value="SPAL_0001650300.1"/>
    <property type="gene ID" value="SPAL_0001650300"/>
</dbReference>
<keyword evidence="2" id="KW-1185">Reference proteome</keyword>
<organism evidence="2 3">
    <name type="scientific">Strongyloides papillosus</name>
    <name type="common">Intestinal threadworm</name>
    <dbReference type="NCBI Taxonomy" id="174720"/>
    <lineage>
        <taxon>Eukaryota</taxon>
        <taxon>Metazoa</taxon>
        <taxon>Ecdysozoa</taxon>
        <taxon>Nematoda</taxon>
        <taxon>Chromadorea</taxon>
        <taxon>Rhabditida</taxon>
        <taxon>Tylenchina</taxon>
        <taxon>Panagrolaimomorpha</taxon>
        <taxon>Strongyloidoidea</taxon>
        <taxon>Strongyloididae</taxon>
        <taxon>Strongyloides</taxon>
    </lineage>
</organism>
<reference evidence="3" key="1">
    <citation type="submission" date="2017-02" db="UniProtKB">
        <authorList>
            <consortium name="WormBaseParasite"/>
        </authorList>
    </citation>
    <scope>IDENTIFICATION</scope>
</reference>
<protein>
    <submittedName>
        <fullName evidence="3">cGMP-dependent protein kinase</fullName>
    </submittedName>
</protein>
<feature type="compositionally biased region" description="Polar residues" evidence="1">
    <location>
        <begin position="618"/>
        <end position="630"/>
    </location>
</feature>
<feature type="region of interest" description="Disordered" evidence="1">
    <location>
        <begin position="22"/>
        <end position="42"/>
    </location>
</feature>
<evidence type="ECO:0000256" key="1">
    <source>
        <dbReference type="SAM" id="MobiDB-lite"/>
    </source>
</evidence>
<feature type="region of interest" description="Disordered" evidence="1">
    <location>
        <begin position="609"/>
        <end position="644"/>
    </location>
</feature>
<sequence length="666" mass="74904">MNCFKICKLCSSNSNKFEVELSKTNGNNQDGEDQADNDSTYGVIDTSPSVSVENNENNKKSILINSPQSSKILNVSFRHKAKKVLFGGGDRLSQPAIVKETTKDNSKIVNRKSLPLFSTKNKRELPKLPVPSINEGATFPNNDKKNLFISTKEVSFDEKTNEVYESIYPETDSIVDPFYTKIINENGNTQKYDYPIFNNKSKKNYVKEKSPLNEDPIYTSASQIYGGSDDAYSSILSNVGGEKENGYAKMTVRKGSNDSDNNIPMVDEDVPSSSTAQNPVPINLDALYAKIKRPSNREVNKNKDINHKDLTSITTNIDNSLLQKIDNTIPDSFYQQLDESGSDSIISSNSQNPSYRYITVRETVDVVRERLRRHEEELSRDGNSSIANQGREHYYSTINEYESVGDGNISDAIYDMTNPSSTTTNYNRVKKHQNNVKLPTSFTTNRVRIIRPKIISSSVTCPSIHNILLGKNNNNEPEIKSKSASMAEINTLNKNNSNIRNINIKLTNGKYNDKDTKVKSDDMSLRKTFLSSFDISWNNSLDSVISFISEILGEETPVENVLDDTFNISYDIISAGIDKVKDLSESITSSRTNFTDNGSQTERISKIPKVQERKKSVDTGTQTSNLQRIYQDNRKRSVGQKKNVSKDYVSTIDLSNERSWPLKKNE</sequence>
<evidence type="ECO:0000313" key="3">
    <source>
        <dbReference type="WBParaSite" id="SPAL_0001650300.1"/>
    </source>
</evidence>
<name>A0A0N5CF66_STREA</name>
<dbReference type="Proteomes" id="UP000046392">
    <property type="component" value="Unplaced"/>
</dbReference>
<accession>A0A0N5CF66</accession>
<dbReference type="AlphaFoldDB" id="A0A0N5CF66"/>